<organism evidence="1 2">
    <name type="scientific">Mesonia algae</name>
    <dbReference type="NCBI Taxonomy" id="213248"/>
    <lineage>
        <taxon>Bacteria</taxon>
        <taxon>Pseudomonadati</taxon>
        <taxon>Bacteroidota</taxon>
        <taxon>Flavobacteriia</taxon>
        <taxon>Flavobacteriales</taxon>
        <taxon>Flavobacteriaceae</taxon>
        <taxon>Mesonia</taxon>
    </lineage>
</organism>
<gene>
    <name evidence="1" type="ORF">LX95_01658</name>
</gene>
<proteinExistence type="predicted"/>
<evidence type="ECO:0000313" key="2">
    <source>
        <dbReference type="Proteomes" id="UP000249542"/>
    </source>
</evidence>
<keyword evidence="2" id="KW-1185">Reference proteome</keyword>
<protein>
    <submittedName>
        <fullName evidence="1">Uncharacterized protein</fullName>
    </submittedName>
</protein>
<accession>A0A2W7I1H8</accession>
<comment type="caution">
    <text evidence="1">The sequence shown here is derived from an EMBL/GenBank/DDBJ whole genome shotgun (WGS) entry which is preliminary data.</text>
</comment>
<evidence type="ECO:0000313" key="1">
    <source>
        <dbReference type="EMBL" id="PZW40594.1"/>
    </source>
</evidence>
<name>A0A2W7I1H8_9FLAO</name>
<dbReference type="EMBL" id="QKYV01000004">
    <property type="protein sequence ID" value="PZW40594.1"/>
    <property type="molecule type" value="Genomic_DNA"/>
</dbReference>
<dbReference type="RefSeq" id="WP_111540967.1">
    <property type="nucleotide sequence ID" value="NZ_QKYV01000004.1"/>
</dbReference>
<reference evidence="1 2" key="1">
    <citation type="submission" date="2018-06" db="EMBL/GenBank/DDBJ databases">
        <title>Genomic Encyclopedia of Archaeal and Bacterial Type Strains, Phase II (KMG-II): from individual species to whole genera.</title>
        <authorList>
            <person name="Goeker M."/>
        </authorList>
    </citation>
    <scope>NUCLEOTIDE SEQUENCE [LARGE SCALE GENOMIC DNA]</scope>
    <source>
        <strain evidence="1 2">DSM 15361</strain>
    </source>
</reference>
<dbReference type="Proteomes" id="UP000249542">
    <property type="component" value="Unassembled WGS sequence"/>
</dbReference>
<dbReference type="AlphaFoldDB" id="A0A2W7I1H8"/>
<sequence>MKLIEKDFYIIVEDEKDDVKQFASFLESTGYENIKDKNVVVDIQKYGELQLPELLSFLSLSNKHRSSKHSFVLVNDTIMIDEVPVELIVVPTLLEAADIIQMEEIERDLEAF</sequence>